<dbReference type="Pfam" id="PF02594">
    <property type="entry name" value="DUF167"/>
    <property type="match status" value="1"/>
</dbReference>
<evidence type="ECO:0000256" key="1">
    <source>
        <dbReference type="ARBA" id="ARBA00010364"/>
    </source>
</evidence>
<accession>A0A6V8KY61</accession>
<keyword evidence="4" id="KW-1185">Reference proteome</keyword>
<dbReference type="InterPro" id="IPR003746">
    <property type="entry name" value="DUF167"/>
</dbReference>
<reference evidence="3 4" key="1">
    <citation type="submission" date="2020-03" db="EMBL/GenBank/DDBJ databases">
        <title>Whole genome shotgun sequence of Phytohabitans rumicis NBRC 108638.</title>
        <authorList>
            <person name="Komaki H."/>
            <person name="Tamura T."/>
        </authorList>
    </citation>
    <scope>NUCLEOTIDE SEQUENCE [LARGE SCALE GENOMIC DNA]</scope>
    <source>
        <strain evidence="3 4">NBRC 108638</strain>
    </source>
</reference>
<comment type="similarity">
    <text evidence="1 2">Belongs to the UPF0235 family.</text>
</comment>
<dbReference type="RefSeq" id="WP_173075639.1">
    <property type="nucleotide sequence ID" value="NZ_BAABJB010000027.1"/>
</dbReference>
<evidence type="ECO:0000313" key="4">
    <source>
        <dbReference type="Proteomes" id="UP000482960"/>
    </source>
</evidence>
<dbReference type="EMBL" id="BLPG01000001">
    <property type="protein sequence ID" value="GFJ88330.1"/>
    <property type="molecule type" value="Genomic_DNA"/>
</dbReference>
<dbReference type="HAMAP" id="MF_00634">
    <property type="entry name" value="UPF0235"/>
    <property type="match status" value="1"/>
</dbReference>
<dbReference type="SMART" id="SM01152">
    <property type="entry name" value="DUF167"/>
    <property type="match status" value="1"/>
</dbReference>
<gene>
    <name evidence="3" type="ORF">Prum_019720</name>
</gene>
<protein>
    <recommendedName>
        <fullName evidence="2">UPF0235 protein Prum_019720</fullName>
    </recommendedName>
</protein>
<proteinExistence type="inferred from homology"/>
<evidence type="ECO:0000256" key="2">
    <source>
        <dbReference type="HAMAP-Rule" id="MF_00634"/>
    </source>
</evidence>
<sequence length="97" mass="9876">MVTPISLSVPVRVKPGSARARVGGRHDGPYGAALIVAVNAPAVDGRATEAARRALAEALGVRPAHVTLRAGAASRDKLFVVTGAADLPSRLALIMDS</sequence>
<evidence type="ECO:0000313" key="3">
    <source>
        <dbReference type="EMBL" id="GFJ88330.1"/>
    </source>
</evidence>
<dbReference type="AlphaFoldDB" id="A0A6V8KY61"/>
<dbReference type="InterPro" id="IPR036591">
    <property type="entry name" value="YggU-like_sf"/>
</dbReference>
<dbReference type="NCBIfam" id="TIGR00251">
    <property type="entry name" value="DUF167 family protein"/>
    <property type="match status" value="1"/>
</dbReference>
<dbReference type="Proteomes" id="UP000482960">
    <property type="component" value="Unassembled WGS sequence"/>
</dbReference>
<dbReference type="SUPFAM" id="SSF69786">
    <property type="entry name" value="YggU-like"/>
    <property type="match status" value="1"/>
</dbReference>
<name>A0A6V8KY61_9ACTN</name>
<organism evidence="3 4">
    <name type="scientific">Phytohabitans rumicis</name>
    <dbReference type="NCBI Taxonomy" id="1076125"/>
    <lineage>
        <taxon>Bacteria</taxon>
        <taxon>Bacillati</taxon>
        <taxon>Actinomycetota</taxon>
        <taxon>Actinomycetes</taxon>
        <taxon>Micromonosporales</taxon>
        <taxon>Micromonosporaceae</taxon>
    </lineage>
</organism>
<comment type="caution">
    <text evidence="3">The sequence shown here is derived from an EMBL/GenBank/DDBJ whole genome shotgun (WGS) entry which is preliminary data.</text>
</comment>
<dbReference type="Gene3D" id="3.30.1200.10">
    <property type="entry name" value="YggU-like"/>
    <property type="match status" value="1"/>
</dbReference>
<reference evidence="3 4" key="2">
    <citation type="submission" date="2020-03" db="EMBL/GenBank/DDBJ databases">
        <authorList>
            <person name="Ichikawa N."/>
            <person name="Kimura A."/>
            <person name="Kitahashi Y."/>
            <person name="Uohara A."/>
        </authorList>
    </citation>
    <scope>NUCLEOTIDE SEQUENCE [LARGE SCALE GENOMIC DNA]</scope>
    <source>
        <strain evidence="3 4">NBRC 108638</strain>
    </source>
</reference>